<proteinExistence type="predicted"/>
<evidence type="ECO:0000313" key="8">
    <source>
        <dbReference type="EMBL" id="BBO84208.1"/>
    </source>
</evidence>
<accession>A0A5K7ZVI4</accession>
<evidence type="ECO:0000256" key="1">
    <source>
        <dbReference type="ARBA" id="ARBA00022485"/>
    </source>
</evidence>
<gene>
    <name evidence="8" type="ORF">DSCO28_47740</name>
</gene>
<dbReference type="RefSeq" id="WP_155324207.1">
    <property type="nucleotide sequence ID" value="NZ_AP021876.1"/>
</dbReference>
<dbReference type="KEGG" id="dov:DSCO28_47740"/>
<keyword evidence="2 6" id="KW-0479">Metal-binding</keyword>
<dbReference type="InterPro" id="IPR012257">
    <property type="entry name" value="Glc_ox_4Fe-4S"/>
</dbReference>
<keyword evidence="3" id="KW-0677">Repeat</keyword>
<evidence type="ECO:0000256" key="5">
    <source>
        <dbReference type="ARBA" id="ARBA00023014"/>
    </source>
</evidence>
<protein>
    <recommendedName>
        <fullName evidence="6">Glycolate oxidase iron-sulfur subunit</fullName>
        <ecNumber evidence="6">1.1.99.14</ecNumber>
    </recommendedName>
</protein>
<organism evidence="8 9">
    <name type="scientific">Desulfosarcina ovata subsp. sediminis</name>
    <dbReference type="NCBI Taxonomy" id="885957"/>
    <lineage>
        <taxon>Bacteria</taxon>
        <taxon>Pseudomonadati</taxon>
        <taxon>Thermodesulfobacteriota</taxon>
        <taxon>Desulfobacteria</taxon>
        <taxon>Desulfobacterales</taxon>
        <taxon>Desulfosarcinaceae</taxon>
        <taxon>Desulfosarcina</taxon>
    </lineage>
</organism>
<evidence type="ECO:0000256" key="2">
    <source>
        <dbReference type="ARBA" id="ARBA00022723"/>
    </source>
</evidence>
<comment type="function">
    <text evidence="6">Component of a complex that catalyzes the oxidation of glycolate to glyoxylate.</text>
</comment>
<dbReference type="InterPro" id="IPR017900">
    <property type="entry name" value="4Fe4S_Fe_S_CS"/>
</dbReference>
<evidence type="ECO:0000256" key="4">
    <source>
        <dbReference type="ARBA" id="ARBA00023004"/>
    </source>
</evidence>
<keyword evidence="4 6" id="KW-0408">Iron</keyword>
<dbReference type="PIRSF" id="PIRSF000139">
    <property type="entry name" value="Glc_ox_4Fe-4S"/>
    <property type="match status" value="1"/>
</dbReference>
<evidence type="ECO:0000256" key="3">
    <source>
        <dbReference type="ARBA" id="ARBA00022737"/>
    </source>
</evidence>
<keyword evidence="6" id="KW-0249">Electron transport</keyword>
<dbReference type="GO" id="GO:0019154">
    <property type="term" value="F:glycolate dehydrogenase activity"/>
    <property type="evidence" value="ECO:0007669"/>
    <property type="project" value="UniProtKB-EC"/>
</dbReference>
<comment type="catalytic activity">
    <reaction evidence="6">
        <text>(R)-lactate + A = pyruvate + AH2</text>
        <dbReference type="Rhea" id="RHEA:15089"/>
        <dbReference type="ChEBI" id="CHEBI:13193"/>
        <dbReference type="ChEBI" id="CHEBI:15361"/>
        <dbReference type="ChEBI" id="CHEBI:16004"/>
        <dbReference type="ChEBI" id="CHEBI:17499"/>
    </reaction>
</comment>
<comment type="catalytic activity">
    <reaction evidence="6">
        <text>glycolate + A = glyoxylate + AH2</text>
        <dbReference type="Rhea" id="RHEA:21264"/>
        <dbReference type="ChEBI" id="CHEBI:13193"/>
        <dbReference type="ChEBI" id="CHEBI:17499"/>
        <dbReference type="ChEBI" id="CHEBI:29805"/>
        <dbReference type="ChEBI" id="CHEBI:36655"/>
        <dbReference type="EC" id="1.1.99.14"/>
    </reaction>
</comment>
<keyword evidence="1 6" id="KW-0004">4Fe-4S</keyword>
<name>A0A5K7ZVI4_9BACT</name>
<dbReference type="Proteomes" id="UP000425960">
    <property type="component" value="Chromosome"/>
</dbReference>
<dbReference type="Pfam" id="PF13183">
    <property type="entry name" value="Fer4_8"/>
    <property type="match status" value="1"/>
</dbReference>
<evidence type="ECO:0000313" key="9">
    <source>
        <dbReference type="Proteomes" id="UP000425960"/>
    </source>
</evidence>
<dbReference type="AlphaFoldDB" id="A0A5K7ZVI4"/>
<keyword evidence="5 6" id="KW-0411">Iron-sulfur</keyword>
<dbReference type="SUPFAM" id="SSF46548">
    <property type="entry name" value="alpha-helical ferredoxin"/>
    <property type="match status" value="1"/>
</dbReference>
<evidence type="ECO:0000259" key="7">
    <source>
        <dbReference type="PROSITE" id="PS51379"/>
    </source>
</evidence>
<dbReference type="InterPro" id="IPR004017">
    <property type="entry name" value="Cys_rich_dom"/>
</dbReference>
<comment type="cofactor">
    <cofactor evidence="6">
        <name>[4Fe-4S] cluster</name>
        <dbReference type="ChEBI" id="CHEBI:49883"/>
    </cofactor>
    <text evidence="6">Binds 2 [4Fe-4S] clusters.</text>
</comment>
<dbReference type="InterPro" id="IPR017896">
    <property type="entry name" value="4Fe4S_Fe-S-bd"/>
</dbReference>
<sequence>MALPTTNSASQCMKCGFCMSVCPVYQADHVESHVARGRNLLIRMAEAGTVPDPDAYGDCLDFCLLCGRCQTVCPAGVPSPAINVQARNRQMAGHGASLGQKLLFKGLLKHRSRMARIMGIAARIPGVSHTNGRPLRHMADALTLFSGGMSIPRISKPFLSGRIDRCLRPPDGTPATDRVAFFAGCGFEFFFAQAGADTARALARAGVDVITPEGLTCCGMAVHNAGDWETACAMAQRNIDILAPYDRIVTGCATCGSTLKHYGQWFEDDDAMRERARAFSAKVMDFSEFLVARETPVNHRNGTPVTVTYHDPCHLKWHQGISDFPRKVLHSLTDVELVEMENADACCGLGGTFGVKHRQTSLSIQAKKMESIQKTGASKVVTACPGCMIQLMDGIRRFGLDVEVVHLAQLLSEPQ</sequence>
<dbReference type="PANTHER" id="PTHR32479:SF20">
    <property type="entry name" value="GLYCOLATE OXIDASE IRON-SULFUR SUBUNIT"/>
    <property type="match status" value="1"/>
</dbReference>
<dbReference type="GO" id="GO:0051539">
    <property type="term" value="F:4 iron, 4 sulfur cluster binding"/>
    <property type="evidence" value="ECO:0007669"/>
    <property type="project" value="UniProtKB-UniRule"/>
</dbReference>
<feature type="domain" description="4Fe-4S ferredoxin-type" evidence="7">
    <location>
        <begin position="53"/>
        <end position="83"/>
    </location>
</feature>
<feature type="domain" description="4Fe-4S ferredoxin-type" evidence="7">
    <location>
        <begin position="2"/>
        <end position="33"/>
    </location>
</feature>
<dbReference type="PROSITE" id="PS00198">
    <property type="entry name" value="4FE4S_FER_1"/>
    <property type="match status" value="1"/>
</dbReference>
<evidence type="ECO:0000256" key="6">
    <source>
        <dbReference type="PIRNR" id="PIRNR000139"/>
    </source>
</evidence>
<dbReference type="GO" id="GO:0046872">
    <property type="term" value="F:metal ion binding"/>
    <property type="evidence" value="ECO:0007669"/>
    <property type="project" value="UniProtKB-UniRule"/>
</dbReference>
<dbReference type="InterPro" id="IPR009051">
    <property type="entry name" value="Helical_ferredxn"/>
</dbReference>
<dbReference type="Pfam" id="PF02754">
    <property type="entry name" value="CCG"/>
    <property type="match status" value="2"/>
</dbReference>
<reference evidence="8 9" key="1">
    <citation type="submission" date="2019-11" db="EMBL/GenBank/DDBJ databases">
        <title>Comparative genomics of hydrocarbon-degrading Desulfosarcina strains.</title>
        <authorList>
            <person name="Watanabe M."/>
            <person name="Kojima H."/>
            <person name="Fukui M."/>
        </authorList>
    </citation>
    <scope>NUCLEOTIDE SEQUENCE [LARGE SCALE GENOMIC DNA]</scope>
    <source>
        <strain evidence="8 9">28bB2T</strain>
    </source>
</reference>
<dbReference type="EMBL" id="AP021876">
    <property type="protein sequence ID" value="BBO84208.1"/>
    <property type="molecule type" value="Genomic_DNA"/>
</dbReference>
<dbReference type="EC" id="1.1.99.14" evidence="6"/>
<dbReference type="Gene3D" id="1.10.1060.10">
    <property type="entry name" value="Alpha-helical ferredoxin"/>
    <property type="match status" value="1"/>
</dbReference>
<keyword evidence="6" id="KW-0813">Transport</keyword>
<dbReference type="PROSITE" id="PS51379">
    <property type="entry name" value="4FE4S_FER_2"/>
    <property type="match status" value="2"/>
</dbReference>
<dbReference type="PANTHER" id="PTHR32479">
    <property type="entry name" value="GLYCOLATE OXIDASE IRON-SULFUR SUBUNIT"/>
    <property type="match status" value="1"/>
</dbReference>